<evidence type="ECO:0000313" key="3">
    <source>
        <dbReference type="EMBL" id="UTY39432.1"/>
    </source>
</evidence>
<dbReference type="Pfam" id="PF02195">
    <property type="entry name" value="ParB_N"/>
    <property type="match status" value="1"/>
</dbReference>
<gene>
    <name evidence="3" type="ORF">NMU03_00940</name>
</gene>
<dbReference type="NCBIfam" id="TIGR00180">
    <property type="entry name" value="parB_part"/>
    <property type="match status" value="1"/>
</dbReference>
<dbReference type="InterPro" id="IPR036086">
    <property type="entry name" value="ParB/Sulfiredoxin_sf"/>
</dbReference>
<protein>
    <submittedName>
        <fullName evidence="3">ParB/RepB/Spo0J family partition protein</fullName>
    </submittedName>
</protein>
<dbReference type="SMART" id="SM00470">
    <property type="entry name" value="ParB"/>
    <property type="match status" value="1"/>
</dbReference>
<dbReference type="Gene3D" id="1.10.10.2830">
    <property type="match status" value="1"/>
</dbReference>
<comment type="similarity">
    <text evidence="1">Belongs to the ParB family.</text>
</comment>
<organism evidence="3 4">
    <name type="scientific">Allocoprobacillus halotolerans</name>
    <dbReference type="NCBI Taxonomy" id="2944914"/>
    <lineage>
        <taxon>Bacteria</taxon>
        <taxon>Bacillati</taxon>
        <taxon>Bacillota</taxon>
        <taxon>Erysipelotrichia</taxon>
        <taxon>Erysipelotrichales</taxon>
        <taxon>Erysipelotrichaceae</taxon>
        <taxon>Allocoprobacillus</taxon>
    </lineage>
</organism>
<dbReference type="InterPro" id="IPR004437">
    <property type="entry name" value="ParB/RepB/Spo0J"/>
</dbReference>
<dbReference type="PANTHER" id="PTHR33375">
    <property type="entry name" value="CHROMOSOME-PARTITIONING PROTEIN PARB-RELATED"/>
    <property type="match status" value="1"/>
</dbReference>
<evidence type="ECO:0000256" key="1">
    <source>
        <dbReference type="ARBA" id="ARBA00006295"/>
    </source>
</evidence>
<dbReference type="PANTHER" id="PTHR33375:SF1">
    <property type="entry name" value="CHROMOSOME-PARTITIONING PROTEIN PARB-RELATED"/>
    <property type="match status" value="1"/>
</dbReference>
<dbReference type="InterPro" id="IPR003115">
    <property type="entry name" value="ParB_N"/>
</dbReference>
<dbReference type="CDD" id="cd16407">
    <property type="entry name" value="ParB_N_like"/>
    <property type="match status" value="1"/>
</dbReference>
<proteinExistence type="inferred from homology"/>
<keyword evidence="4" id="KW-1185">Reference proteome</keyword>
<evidence type="ECO:0000259" key="2">
    <source>
        <dbReference type="SMART" id="SM00470"/>
    </source>
</evidence>
<dbReference type="SUPFAM" id="SSF109709">
    <property type="entry name" value="KorB DNA-binding domain-like"/>
    <property type="match status" value="1"/>
</dbReference>
<dbReference type="InterPro" id="IPR050336">
    <property type="entry name" value="Chromosome_partition/occlusion"/>
</dbReference>
<dbReference type="RefSeq" id="WP_290140522.1">
    <property type="nucleotide sequence ID" value="NZ_CP101620.1"/>
</dbReference>
<dbReference type="Proteomes" id="UP001060112">
    <property type="component" value="Chromosome"/>
</dbReference>
<feature type="domain" description="ParB-like N-terminal" evidence="2">
    <location>
        <begin position="31"/>
        <end position="121"/>
    </location>
</feature>
<dbReference type="EMBL" id="CP101620">
    <property type="protein sequence ID" value="UTY39432.1"/>
    <property type="molecule type" value="Genomic_DNA"/>
</dbReference>
<sequence length="319" mass="37304">MNKFDLGLPKFEDTLFSTEEQRQEARLEKVMKIPISEIHDFKQHPFHVRMDEDMVKLIDSVKENGVLMPALVRPDKNGGYEMVSGHRRKFALEQNGITEIDAIVRELDDDQATIIMVDSNIQREHILPTERGFAYRMKLEAMKHQGKRNDLTSSQVGTKLKRADDMLAEQVGESRNQIQRFIRLTYLVKELRNMVDEIHEDGFTIALNPAYELSFLQIKEQNELVEVIKETLATPSLAQAQELKRKSQNEELSKDMMMDMLLADKPNQKEKISLKMEEINKYFPKSYTPNQKKEIILKLLGEWHKKEKENILDNLYSHM</sequence>
<dbReference type="SUPFAM" id="SSF110849">
    <property type="entry name" value="ParB/Sulfiredoxin"/>
    <property type="match status" value="1"/>
</dbReference>
<accession>A0ABY5I233</accession>
<reference evidence="3" key="1">
    <citation type="submission" date="2022-07" db="EMBL/GenBank/DDBJ databases">
        <title>Faecal culturing of patients with breast cancer.</title>
        <authorList>
            <person name="Teng N.M.Y."/>
            <person name="Kiu R."/>
            <person name="Evans R."/>
            <person name="Baker D.J."/>
            <person name="Zenner C."/>
            <person name="Robinson S.D."/>
            <person name="Hall L.J."/>
        </authorList>
    </citation>
    <scope>NUCLEOTIDE SEQUENCE</scope>
    <source>
        <strain evidence="3">LH1062</strain>
    </source>
</reference>
<dbReference type="Gene3D" id="3.90.1530.30">
    <property type="match status" value="1"/>
</dbReference>
<name>A0ABY5I233_9FIRM</name>
<evidence type="ECO:0000313" key="4">
    <source>
        <dbReference type="Proteomes" id="UP001060112"/>
    </source>
</evidence>